<dbReference type="GO" id="GO:0005507">
    <property type="term" value="F:copper ion binding"/>
    <property type="evidence" value="ECO:0007669"/>
    <property type="project" value="InterPro"/>
</dbReference>
<evidence type="ECO:0000256" key="4">
    <source>
        <dbReference type="ARBA" id="ARBA00015384"/>
    </source>
</evidence>
<dbReference type="NCBIfam" id="NF003465">
    <property type="entry name" value="PRK05089.1"/>
    <property type="match status" value="1"/>
</dbReference>
<evidence type="ECO:0000256" key="2">
    <source>
        <dbReference type="ARBA" id="ARBA00004382"/>
    </source>
</evidence>
<evidence type="ECO:0000256" key="1">
    <source>
        <dbReference type="ARBA" id="ARBA00004007"/>
    </source>
</evidence>
<evidence type="ECO:0000256" key="8">
    <source>
        <dbReference type="ARBA" id="ARBA00022968"/>
    </source>
</evidence>
<keyword evidence="7 12" id="KW-0812">Transmembrane</keyword>
<evidence type="ECO:0000256" key="6">
    <source>
        <dbReference type="ARBA" id="ARBA00022519"/>
    </source>
</evidence>
<dbReference type="PANTHER" id="PTHR21320:SF3">
    <property type="entry name" value="CYTOCHROME C OXIDASE ASSEMBLY PROTEIN COX11, MITOCHONDRIAL-RELATED"/>
    <property type="match status" value="1"/>
</dbReference>
<evidence type="ECO:0000256" key="13">
    <source>
        <dbReference type="SAM" id="MobiDB-lite"/>
    </source>
</evidence>
<organism evidence="15 16">
    <name type="scientific">Roseovarius nanhaiticus</name>
    <dbReference type="NCBI Taxonomy" id="573024"/>
    <lineage>
        <taxon>Bacteria</taxon>
        <taxon>Pseudomonadati</taxon>
        <taxon>Pseudomonadota</taxon>
        <taxon>Alphaproteobacteria</taxon>
        <taxon>Rhodobacterales</taxon>
        <taxon>Roseobacteraceae</taxon>
        <taxon>Roseovarius</taxon>
    </lineage>
</organism>
<evidence type="ECO:0000256" key="5">
    <source>
        <dbReference type="ARBA" id="ARBA00022475"/>
    </source>
</evidence>
<dbReference type="InterPro" id="IPR023471">
    <property type="entry name" value="CtaG/Cox11_dom_sf"/>
</dbReference>
<keyword evidence="9 12" id="KW-1133">Transmembrane helix</keyword>
<gene>
    <name evidence="12" type="primary">ctaG</name>
    <name evidence="15" type="ORF">SAMN05421666_1092</name>
</gene>
<accession>A0A1N7FJE0</accession>
<evidence type="ECO:0000256" key="11">
    <source>
        <dbReference type="ARBA" id="ARBA00023136"/>
    </source>
</evidence>
<keyword evidence="8 12" id="KW-0735">Signal-anchor</keyword>
<keyword evidence="16" id="KW-1185">Reference proteome</keyword>
<proteinExistence type="inferred from homology"/>
<evidence type="ECO:0000256" key="14">
    <source>
        <dbReference type="SAM" id="Phobius"/>
    </source>
</evidence>
<evidence type="ECO:0000313" key="15">
    <source>
        <dbReference type="EMBL" id="SIS00407.1"/>
    </source>
</evidence>
<name>A0A1N7FJE0_9RHOB</name>
<reference evidence="15 16" key="1">
    <citation type="submission" date="2017-01" db="EMBL/GenBank/DDBJ databases">
        <authorList>
            <person name="Mah S.A."/>
            <person name="Swanson W.J."/>
            <person name="Moy G.W."/>
            <person name="Vacquier V.D."/>
        </authorList>
    </citation>
    <scope>NUCLEOTIDE SEQUENCE [LARGE SCALE GENOMIC DNA]</scope>
    <source>
        <strain evidence="15 16">DSM 29590</strain>
    </source>
</reference>
<dbReference type="SUPFAM" id="SSF110111">
    <property type="entry name" value="Ctag/Cox11"/>
    <property type="match status" value="1"/>
</dbReference>
<feature type="transmembrane region" description="Helical" evidence="14">
    <location>
        <begin position="27"/>
        <end position="46"/>
    </location>
</feature>
<comment type="similarity">
    <text evidence="3 12">Belongs to the COX11/CtaG family.</text>
</comment>
<dbReference type="InterPro" id="IPR007533">
    <property type="entry name" value="Cyt_c_oxidase_assmbl_CtaG"/>
</dbReference>
<comment type="subcellular location">
    <subcellularLocation>
        <location evidence="2 12">Cell inner membrane</location>
        <topology evidence="2 12">Single-pass type II membrane protein</topology>
        <orientation evidence="2 12">Periplasmic side</orientation>
    </subcellularLocation>
</comment>
<keyword evidence="10 12" id="KW-0186">Copper</keyword>
<dbReference type="PANTHER" id="PTHR21320">
    <property type="entry name" value="CYTOCHROME C OXIDASE ASSEMBLY PROTEIN COX11-RELATED"/>
    <property type="match status" value="1"/>
</dbReference>
<comment type="function">
    <text evidence="1 12">Exerts its effect at some terminal stage of cytochrome c oxidase synthesis, probably by being involved in the insertion of the copper B into subunit I.</text>
</comment>
<dbReference type="HAMAP" id="MF_00155">
    <property type="entry name" value="CtaG"/>
    <property type="match status" value="1"/>
</dbReference>
<dbReference type="GO" id="GO:0005886">
    <property type="term" value="C:plasma membrane"/>
    <property type="evidence" value="ECO:0007669"/>
    <property type="project" value="UniProtKB-SubCell"/>
</dbReference>
<keyword evidence="5 12" id="KW-1003">Cell membrane</keyword>
<dbReference type="AlphaFoldDB" id="A0A1N7FJE0"/>
<dbReference type="GO" id="GO:0008535">
    <property type="term" value="P:respiratory chain complex IV assembly"/>
    <property type="evidence" value="ECO:0007669"/>
    <property type="project" value="UniProtKB-UniRule"/>
</dbReference>
<dbReference type="PIRSF" id="PIRSF005413">
    <property type="entry name" value="COX11"/>
    <property type="match status" value="1"/>
</dbReference>
<dbReference type="STRING" id="573024.SAMN05216208_1044"/>
<evidence type="ECO:0000256" key="3">
    <source>
        <dbReference type="ARBA" id="ARBA00009620"/>
    </source>
</evidence>
<evidence type="ECO:0000313" key="16">
    <source>
        <dbReference type="Proteomes" id="UP000186019"/>
    </source>
</evidence>
<feature type="topological domain" description="Cytoplasmic" evidence="12">
    <location>
        <begin position="1"/>
        <end position="22"/>
    </location>
</feature>
<dbReference type="Proteomes" id="UP000186019">
    <property type="component" value="Unassembled WGS sequence"/>
</dbReference>
<dbReference type="EMBL" id="FTNV01000001">
    <property type="protein sequence ID" value="SIS00407.1"/>
    <property type="molecule type" value="Genomic_DNA"/>
</dbReference>
<keyword evidence="6 12" id="KW-0997">Cell inner membrane</keyword>
<evidence type="ECO:0000256" key="12">
    <source>
        <dbReference type="HAMAP-Rule" id="MF_00155"/>
    </source>
</evidence>
<feature type="topological domain" description="Periplasmic" evidence="12">
    <location>
        <begin position="46"/>
        <end position="211"/>
    </location>
</feature>
<dbReference type="FunFam" id="2.60.370.10:FF:000001">
    <property type="entry name" value="COX11 cytochrome c oxidase assembly homolog"/>
    <property type="match status" value="1"/>
</dbReference>
<protein>
    <recommendedName>
        <fullName evidence="4 12">Cytochrome c oxidase assembly protein CtaG</fullName>
    </recommendedName>
</protein>
<feature type="region of interest" description="Disordered" evidence="13">
    <location>
        <begin position="1"/>
        <end position="22"/>
    </location>
</feature>
<evidence type="ECO:0000256" key="7">
    <source>
        <dbReference type="ARBA" id="ARBA00022692"/>
    </source>
</evidence>
<dbReference type="Gene3D" id="2.60.370.10">
    <property type="entry name" value="Ctag/Cox11"/>
    <property type="match status" value="1"/>
</dbReference>
<dbReference type="Pfam" id="PF04442">
    <property type="entry name" value="CtaG_Cox11"/>
    <property type="match status" value="1"/>
</dbReference>
<evidence type="ECO:0000256" key="10">
    <source>
        <dbReference type="ARBA" id="ARBA00023008"/>
    </source>
</evidence>
<evidence type="ECO:0000256" key="9">
    <source>
        <dbReference type="ARBA" id="ARBA00022989"/>
    </source>
</evidence>
<sequence>MATDNENEKGADMPRTRGERPKSMRKTVLQLVGVVVTMGALAWASVPFYDWFCRVTGFGGVTGVAQGDSDVILDETIKVRFDGSLSRDMAWSFKPMQVEMEVRIGETGLAFYEAYNPTDRPIAGQASYNVTPYEAGGFFEKIECFCFTEQVLQPGERVEMPVTFFVDPEIVNDRDAKYTHTITLSYTFYEIDLPEQQAALANDAETGRTVN</sequence>
<keyword evidence="11 12" id="KW-0472">Membrane</keyword>